<gene>
    <name evidence="2" type="ORF">PSHT_11946</name>
</gene>
<dbReference type="OrthoDB" id="2501520at2759"/>
<feature type="region of interest" description="Disordered" evidence="1">
    <location>
        <begin position="308"/>
        <end position="356"/>
    </location>
</feature>
<dbReference type="VEuPathDB" id="FungiDB:PSTT_01478"/>
<evidence type="ECO:0000256" key="1">
    <source>
        <dbReference type="SAM" id="MobiDB-lite"/>
    </source>
</evidence>
<feature type="compositionally biased region" description="Polar residues" evidence="1">
    <location>
        <begin position="316"/>
        <end position="327"/>
    </location>
</feature>
<dbReference type="EMBL" id="PKSM01000208">
    <property type="protein sequence ID" value="POW02825.1"/>
    <property type="molecule type" value="Genomic_DNA"/>
</dbReference>
<dbReference type="Proteomes" id="UP000238274">
    <property type="component" value="Unassembled WGS sequence"/>
</dbReference>
<sequence>MFPFCLCPSYPQLFPKAFIQSIDQSIMLTSRMKNNTLYLILVTSITLLSRFNLISGDGIFNNIENAKLIQSSSIVPTDGNYVFKNVGTGQTIRHDRKNDVPNIYTSDDGDDSGDVTPLRHHHRARDGKDDDDDDEVVAALELRSHRTRTKWISIRTTATSGNPKCISAQWGYHTEGGADHAGTLYECVVDPLNLEATLEKPKQWWLLMPVEAAKDLNSEQTLDLKNQVLRLSTNHGDGSAGQLPAPFWNPKTKRIENFSSPDTHKSKRYYDHSGEISRVHQLNLLRKRQLGDSLPIHQITNTTKSAPIVPAINPMQDGSRNVDTSPLNMIGRRSPRRHSHKHASKPHKESNDADAPSGSLGPFFVVSVDHLYDMETRVWTSDVKKTVGNQLSLVLQKLDPVEYLIPSSLISIRKLCQDDY</sequence>
<evidence type="ECO:0000313" key="2">
    <source>
        <dbReference type="EMBL" id="POW02825.1"/>
    </source>
</evidence>
<reference evidence="3" key="3">
    <citation type="journal article" date="2018" name="Mol. Plant Microbe Interact.">
        <title>Genome sequence resources for the wheat stripe rust pathogen (Puccinia striiformis f. sp. tritici) and the barley stripe rust pathogen (Puccinia striiformis f. sp. hordei).</title>
        <authorList>
            <person name="Xia C."/>
            <person name="Wang M."/>
            <person name="Yin C."/>
            <person name="Cornejo O.E."/>
            <person name="Hulbert S.H."/>
            <person name="Chen X."/>
        </authorList>
    </citation>
    <scope>NUCLEOTIDE SEQUENCE [LARGE SCALE GENOMIC DNA]</scope>
    <source>
        <strain evidence="3">93TX-2</strain>
    </source>
</reference>
<comment type="caution">
    <text evidence="2">The sequence shown here is derived from an EMBL/GenBank/DDBJ whole genome shotgun (WGS) entry which is preliminary data.</text>
</comment>
<protein>
    <submittedName>
        <fullName evidence="2">Uncharacterized protein</fullName>
    </submittedName>
</protein>
<dbReference type="VEuPathDB" id="FungiDB:PSHT_11946"/>
<evidence type="ECO:0000313" key="3">
    <source>
        <dbReference type="Proteomes" id="UP000238274"/>
    </source>
</evidence>
<proteinExistence type="predicted"/>
<feature type="region of interest" description="Disordered" evidence="1">
    <location>
        <begin position="235"/>
        <end position="264"/>
    </location>
</feature>
<dbReference type="AlphaFoldDB" id="A0A2S4V047"/>
<reference evidence="2 3" key="1">
    <citation type="submission" date="2017-12" db="EMBL/GenBank/DDBJ databases">
        <title>Gene loss provides genomic basis for host adaptation in cereal stripe rust fungi.</title>
        <authorList>
            <person name="Xia C."/>
        </authorList>
    </citation>
    <scope>NUCLEOTIDE SEQUENCE [LARGE SCALE GENOMIC DNA]</scope>
    <source>
        <strain evidence="2 3">93TX-2</strain>
    </source>
</reference>
<organism evidence="2 3">
    <name type="scientific">Puccinia striiformis</name>
    <dbReference type="NCBI Taxonomy" id="27350"/>
    <lineage>
        <taxon>Eukaryota</taxon>
        <taxon>Fungi</taxon>
        <taxon>Dikarya</taxon>
        <taxon>Basidiomycota</taxon>
        <taxon>Pucciniomycotina</taxon>
        <taxon>Pucciniomycetes</taxon>
        <taxon>Pucciniales</taxon>
        <taxon>Pucciniaceae</taxon>
        <taxon>Puccinia</taxon>
    </lineage>
</organism>
<name>A0A2S4V047_9BASI</name>
<feature type="compositionally biased region" description="Basic residues" evidence="1">
    <location>
        <begin position="333"/>
        <end position="345"/>
    </location>
</feature>
<accession>A0A2S4V047</accession>
<feature type="region of interest" description="Disordered" evidence="1">
    <location>
        <begin position="93"/>
        <end position="132"/>
    </location>
</feature>
<keyword evidence="3" id="KW-1185">Reference proteome</keyword>
<reference evidence="3" key="2">
    <citation type="journal article" date="2018" name="BMC Genomics">
        <title>Genomic insights into host adaptation between the wheat stripe rust pathogen (Puccinia striiformis f. sp. tritici) and the barley stripe rust pathogen (Puccinia striiformis f. sp. hordei).</title>
        <authorList>
            <person name="Xia C."/>
            <person name="Wang M."/>
            <person name="Yin C."/>
            <person name="Cornejo O.E."/>
            <person name="Hulbert S.H."/>
            <person name="Chen X."/>
        </authorList>
    </citation>
    <scope>NUCLEOTIDE SEQUENCE [LARGE SCALE GENOMIC DNA]</scope>
    <source>
        <strain evidence="3">93TX-2</strain>
    </source>
</reference>